<evidence type="ECO:0000256" key="5">
    <source>
        <dbReference type="ARBA" id="ARBA00023136"/>
    </source>
</evidence>
<sequence length="304" mass="33408">MRTAKQKIMPPPALLYLILPPLFWAGNFIVGRAMHGVVPPMTLSLWRWVVALLILLPFAIKYLRRDFPHYRAHGWLLVRLSVAGVVAFTSLVYLGLRDTTASNALLLNSFIPVLITVFGALFYGQRLGRGQSVGLAVSCLGVLVIVSHGEWQRLASLSFSQGDMVIFCAMVSFAFYTLWLRNVPSQINRLGLMAAQIVIALAFLIPLKLWELSLGMTADWSINSLAALAYLGIFPSIFAYVLFNMGVAHFGAAKAGLCIHLIPVFGAILAVVFLGESLRLYHLMGISAILIGIRWVLRSPSVPS</sequence>
<protein>
    <submittedName>
        <fullName evidence="8">Multidrug DMT transporter permease</fullName>
    </submittedName>
</protein>
<feature type="transmembrane region" description="Helical" evidence="6">
    <location>
        <begin position="75"/>
        <end position="96"/>
    </location>
</feature>
<comment type="subcellular location">
    <subcellularLocation>
        <location evidence="1">Membrane</location>
        <topology evidence="1">Multi-pass membrane protein</topology>
    </subcellularLocation>
</comment>
<name>A0A917UTR9_9PSED</name>
<evidence type="ECO:0000256" key="3">
    <source>
        <dbReference type="ARBA" id="ARBA00022692"/>
    </source>
</evidence>
<feature type="transmembrane region" description="Helical" evidence="6">
    <location>
        <begin position="130"/>
        <end position="147"/>
    </location>
</feature>
<comment type="caution">
    <text evidence="8">The sequence shown here is derived from an EMBL/GenBank/DDBJ whole genome shotgun (WGS) entry which is preliminary data.</text>
</comment>
<dbReference type="GO" id="GO:0016020">
    <property type="term" value="C:membrane"/>
    <property type="evidence" value="ECO:0007669"/>
    <property type="project" value="UniProtKB-SubCell"/>
</dbReference>
<reference evidence="8" key="2">
    <citation type="submission" date="2020-09" db="EMBL/GenBank/DDBJ databases">
        <authorList>
            <person name="Sun Q."/>
            <person name="Ohkuma M."/>
        </authorList>
    </citation>
    <scope>NUCLEOTIDE SEQUENCE</scope>
    <source>
        <strain evidence="8">JCM 30078</strain>
    </source>
</reference>
<evidence type="ECO:0000313" key="8">
    <source>
        <dbReference type="EMBL" id="GGJ84652.1"/>
    </source>
</evidence>
<dbReference type="InterPro" id="IPR037185">
    <property type="entry name" value="EmrE-like"/>
</dbReference>
<dbReference type="AlphaFoldDB" id="A0A917UTR9"/>
<feature type="transmembrane region" description="Helical" evidence="6">
    <location>
        <begin position="255"/>
        <end position="274"/>
    </location>
</feature>
<feature type="transmembrane region" description="Helical" evidence="6">
    <location>
        <begin position="159"/>
        <end position="178"/>
    </location>
</feature>
<feature type="domain" description="EamA" evidence="7">
    <location>
        <begin position="162"/>
        <end position="297"/>
    </location>
</feature>
<evidence type="ECO:0000256" key="6">
    <source>
        <dbReference type="SAM" id="Phobius"/>
    </source>
</evidence>
<evidence type="ECO:0000256" key="1">
    <source>
        <dbReference type="ARBA" id="ARBA00004141"/>
    </source>
</evidence>
<feature type="transmembrane region" description="Helical" evidence="6">
    <location>
        <begin position="45"/>
        <end position="63"/>
    </location>
</feature>
<evidence type="ECO:0000256" key="4">
    <source>
        <dbReference type="ARBA" id="ARBA00022989"/>
    </source>
</evidence>
<feature type="transmembrane region" description="Helical" evidence="6">
    <location>
        <begin position="190"/>
        <end position="210"/>
    </location>
</feature>
<proteinExistence type="inferred from homology"/>
<dbReference type="Proteomes" id="UP000635983">
    <property type="component" value="Unassembled WGS sequence"/>
</dbReference>
<dbReference type="RefSeq" id="WP_229779193.1">
    <property type="nucleotide sequence ID" value="NZ_BMPO01000002.1"/>
</dbReference>
<feature type="domain" description="EamA" evidence="7">
    <location>
        <begin position="13"/>
        <end position="146"/>
    </location>
</feature>
<keyword evidence="4 6" id="KW-1133">Transmembrane helix</keyword>
<dbReference type="Pfam" id="PF00892">
    <property type="entry name" value="EamA"/>
    <property type="match status" value="2"/>
</dbReference>
<reference evidence="8" key="1">
    <citation type="journal article" date="2014" name="Int. J. Syst. Evol. Microbiol.">
        <title>Complete genome sequence of Corynebacterium casei LMG S-19264T (=DSM 44701T), isolated from a smear-ripened cheese.</title>
        <authorList>
            <consortium name="US DOE Joint Genome Institute (JGI-PGF)"/>
            <person name="Walter F."/>
            <person name="Albersmeier A."/>
            <person name="Kalinowski J."/>
            <person name="Ruckert C."/>
        </authorList>
    </citation>
    <scope>NUCLEOTIDE SEQUENCE</scope>
    <source>
        <strain evidence="8">JCM 30078</strain>
    </source>
</reference>
<feature type="transmembrane region" description="Helical" evidence="6">
    <location>
        <begin position="222"/>
        <end position="243"/>
    </location>
</feature>
<evidence type="ECO:0000313" key="9">
    <source>
        <dbReference type="Proteomes" id="UP000635983"/>
    </source>
</evidence>
<dbReference type="EMBL" id="BMPO01000002">
    <property type="protein sequence ID" value="GGJ84652.1"/>
    <property type="molecule type" value="Genomic_DNA"/>
</dbReference>
<evidence type="ECO:0000259" key="7">
    <source>
        <dbReference type="Pfam" id="PF00892"/>
    </source>
</evidence>
<dbReference type="SUPFAM" id="SSF103481">
    <property type="entry name" value="Multidrug resistance efflux transporter EmrE"/>
    <property type="match status" value="2"/>
</dbReference>
<feature type="transmembrane region" description="Helical" evidence="6">
    <location>
        <begin position="12"/>
        <end position="33"/>
    </location>
</feature>
<dbReference type="PANTHER" id="PTHR32322">
    <property type="entry name" value="INNER MEMBRANE TRANSPORTER"/>
    <property type="match status" value="1"/>
</dbReference>
<comment type="similarity">
    <text evidence="2">Belongs to the EamA transporter family.</text>
</comment>
<dbReference type="PANTHER" id="PTHR32322:SF2">
    <property type="entry name" value="EAMA DOMAIN-CONTAINING PROTEIN"/>
    <property type="match status" value="1"/>
</dbReference>
<evidence type="ECO:0000256" key="2">
    <source>
        <dbReference type="ARBA" id="ARBA00007362"/>
    </source>
</evidence>
<keyword evidence="9" id="KW-1185">Reference proteome</keyword>
<accession>A0A917UTR9</accession>
<feature type="transmembrane region" description="Helical" evidence="6">
    <location>
        <begin position="102"/>
        <end position="123"/>
    </location>
</feature>
<dbReference type="InterPro" id="IPR050638">
    <property type="entry name" value="AA-Vitamin_Transporters"/>
</dbReference>
<gene>
    <name evidence="8" type="ORF">GCM10009304_08350</name>
</gene>
<keyword evidence="3 6" id="KW-0812">Transmembrane</keyword>
<keyword evidence="5 6" id="KW-0472">Membrane</keyword>
<feature type="transmembrane region" description="Helical" evidence="6">
    <location>
        <begin position="280"/>
        <end position="297"/>
    </location>
</feature>
<organism evidence="8 9">
    <name type="scientific">Pseudomonas matsuisoli</name>
    <dbReference type="NCBI Taxonomy" id="1515666"/>
    <lineage>
        <taxon>Bacteria</taxon>
        <taxon>Pseudomonadati</taxon>
        <taxon>Pseudomonadota</taxon>
        <taxon>Gammaproteobacteria</taxon>
        <taxon>Pseudomonadales</taxon>
        <taxon>Pseudomonadaceae</taxon>
        <taxon>Pseudomonas</taxon>
    </lineage>
</organism>
<dbReference type="InterPro" id="IPR000620">
    <property type="entry name" value="EamA_dom"/>
</dbReference>